<dbReference type="InterPro" id="IPR043148">
    <property type="entry name" value="TagF_C"/>
</dbReference>
<dbReference type="RefSeq" id="WP_344899437.1">
    <property type="nucleotide sequence ID" value="NZ_BAABAS010000015.1"/>
</dbReference>
<dbReference type="Proteomes" id="UP001501710">
    <property type="component" value="Unassembled WGS sequence"/>
</dbReference>
<protein>
    <recommendedName>
        <fullName evidence="8">Glycosyltransferase 2-like domain-containing protein</fullName>
    </recommendedName>
</protein>
<dbReference type="InterPro" id="IPR043149">
    <property type="entry name" value="TagF_N"/>
</dbReference>
<evidence type="ECO:0000256" key="4">
    <source>
        <dbReference type="ARBA" id="ARBA00022679"/>
    </source>
</evidence>
<evidence type="ECO:0000313" key="10">
    <source>
        <dbReference type="Proteomes" id="UP001501710"/>
    </source>
</evidence>
<dbReference type="Gene3D" id="3.40.50.12580">
    <property type="match status" value="1"/>
</dbReference>
<accession>A0ABP8C8R9</accession>
<reference evidence="10" key="1">
    <citation type="journal article" date="2019" name="Int. J. Syst. Evol. Microbiol.">
        <title>The Global Catalogue of Microorganisms (GCM) 10K type strain sequencing project: providing services to taxonomists for standard genome sequencing and annotation.</title>
        <authorList>
            <consortium name="The Broad Institute Genomics Platform"/>
            <consortium name="The Broad Institute Genome Sequencing Center for Infectious Disease"/>
            <person name="Wu L."/>
            <person name="Ma J."/>
        </authorList>
    </citation>
    <scope>NUCLEOTIDE SEQUENCE [LARGE SCALE GENOMIC DNA]</scope>
    <source>
        <strain evidence="10">JCM 17440</strain>
    </source>
</reference>
<comment type="similarity">
    <text evidence="2">Belongs to the CDP-glycerol glycerophosphotransferase family.</text>
</comment>
<keyword evidence="4" id="KW-0808">Transferase</keyword>
<evidence type="ECO:0000256" key="5">
    <source>
        <dbReference type="ARBA" id="ARBA00022944"/>
    </source>
</evidence>
<comment type="caution">
    <text evidence="9">The sequence shown here is derived from an EMBL/GenBank/DDBJ whole genome shotgun (WGS) entry which is preliminary data.</text>
</comment>
<dbReference type="PANTHER" id="PTHR37316:SF3">
    <property type="entry name" value="TEICHOIC ACID GLYCEROL-PHOSPHATE TRANSFERASE"/>
    <property type="match status" value="1"/>
</dbReference>
<dbReference type="EMBL" id="BAABAS010000015">
    <property type="protein sequence ID" value="GAA4235694.1"/>
    <property type="molecule type" value="Genomic_DNA"/>
</dbReference>
<gene>
    <name evidence="9" type="ORF">GCM10022254_43460</name>
</gene>
<name>A0ABP8C8R9_9ACTN</name>
<sequence length="1148" mass="126182">MSVGRISVIVLSHGAGAALDATLESLAAQSHDALDVLVIDDGTGATAETTVPDDRFRIVREGAPSRGAARDLGVAQSTGEFLLFVNGGDEFPVDATSTLVRALDASGSDIAIGRDAVRRWTGQVTQWRPRQAATAPATGTDLRRSPKLIGARKAPGKLFRRSFWTAHELSFPDLGRYDDLPTTVRAMHLAAAIDVLPDVVLHRRSARFPATTEPREIADGFAAVALATGWLEEHGHARSRQRLQLLAADHELRVFLDALPDLSAEERDEVVARAAAFASEVPAKVLADASALTRLKWHLASTGHTSELVKVVRYERGKASPSIVRDPLRRYVVYPYWKDATLDVPRDVYRAREEVRLRGRVHAVAWEGDRLVVTGEAYINSVSMRRRWTSVKAMTLRSGGRKIVLRARQIPKPGKKTGFYGFEFGLDAARLRDHGRWVEGDWSVQASVFNAGVLRRGPLRGGSSGSGAYPPYRYVADDVRVVPLIEDDHLVVKVERVDAKATALRWQGDALVIEVTSAERPPAELELTLGDDHVGVPVTATGGGFTARVDLASLEGSAISPDRSPLGERPSTPPGTDRGDDTRDWAVSIGGRPLVLAEGVDDAGRTFGALEVMAGRGPSGYLRVRRTTTRLVVGDCTWRPDGTLLLTATHTAHGGGQIVLRGRGRRKEHAFDLVADPSSGVLRAQVPVGAVPGVAGVLPLRPGRWDVLFRPPGGRALTVRLSDHAQRHLPEPLESARRGYELEAADGRLALSVTGDVSPEEKSAGAGYRDEARRRVQHEGLRDAVLFSCFSGRQYSDSPKAVQQELLRRDTGLEQLWVVNDAQVELPDGLRAVRLNGREWNEALATSRYIVTNHRLGDAFQRHPDQIVLQTWHGTPLKKIGSDLKEVHFAYTPGMKGAIQAKSNGPVLPEWSHLLSPNPFSTEIFRRAFAFKGELLEVGYPRNDLLHSPDTEAVATRVRAHLGIPDGKRVVLYAPTWRDDQYYSRGRYKFDMRLDVERARAALGDDHVLLIRLHTNVVDGVAEDEHGFVRDVSLYPDITELYLISDLLVSDYSSVMFDYANTGRPMLFFTYDLADYRDRLRGFYFDFEAEAPGPLVETSDDLIDAIRAAESATADYQDRYRDFAARFCPLDDGKAASRTVDRVFGASS</sequence>
<feature type="region of interest" description="Disordered" evidence="7">
    <location>
        <begin position="557"/>
        <end position="584"/>
    </location>
</feature>
<dbReference type="SUPFAM" id="SSF53448">
    <property type="entry name" value="Nucleotide-diphospho-sugar transferases"/>
    <property type="match status" value="1"/>
</dbReference>
<evidence type="ECO:0000256" key="3">
    <source>
        <dbReference type="ARBA" id="ARBA00022475"/>
    </source>
</evidence>
<dbReference type="InterPro" id="IPR007554">
    <property type="entry name" value="Glycerophosphate_synth"/>
</dbReference>
<dbReference type="Gene3D" id="3.90.550.10">
    <property type="entry name" value="Spore Coat Polysaccharide Biosynthesis Protein SpsA, Chain A"/>
    <property type="match status" value="1"/>
</dbReference>
<organism evidence="9 10">
    <name type="scientific">Actinomadura meridiana</name>
    <dbReference type="NCBI Taxonomy" id="559626"/>
    <lineage>
        <taxon>Bacteria</taxon>
        <taxon>Bacillati</taxon>
        <taxon>Actinomycetota</taxon>
        <taxon>Actinomycetes</taxon>
        <taxon>Streptosporangiales</taxon>
        <taxon>Thermomonosporaceae</taxon>
        <taxon>Actinomadura</taxon>
    </lineage>
</organism>
<dbReference type="SUPFAM" id="SSF53756">
    <property type="entry name" value="UDP-Glycosyltransferase/glycogen phosphorylase"/>
    <property type="match status" value="1"/>
</dbReference>
<dbReference type="CDD" id="cd00761">
    <property type="entry name" value="Glyco_tranf_GTA_type"/>
    <property type="match status" value="1"/>
</dbReference>
<feature type="domain" description="Glycosyltransferase 2-like" evidence="8">
    <location>
        <begin position="7"/>
        <end position="149"/>
    </location>
</feature>
<dbReference type="InterPro" id="IPR029044">
    <property type="entry name" value="Nucleotide-diphossugar_trans"/>
</dbReference>
<comment type="subcellular location">
    <subcellularLocation>
        <location evidence="1">Cell membrane</location>
        <topology evidence="1">Peripheral membrane protein</topology>
    </subcellularLocation>
</comment>
<evidence type="ECO:0000256" key="1">
    <source>
        <dbReference type="ARBA" id="ARBA00004202"/>
    </source>
</evidence>
<keyword evidence="5" id="KW-0777">Teichoic acid biosynthesis</keyword>
<dbReference type="InterPro" id="IPR001173">
    <property type="entry name" value="Glyco_trans_2-like"/>
</dbReference>
<dbReference type="InterPro" id="IPR051612">
    <property type="entry name" value="Teichoic_Acid_Biosynth"/>
</dbReference>
<dbReference type="PANTHER" id="PTHR37316">
    <property type="entry name" value="TEICHOIC ACID GLYCEROL-PHOSPHATE PRIMASE"/>
    <property type="match status" value="1"/>
</dbReference>
<evidence type="ECO:0000256" key="6">
    <source>
        <dbReference type="ARBA" id="ARBA00023136"/>
    </source>
</evidence>
<dbReference type="Pfam" id="PF00535">
    <property type="entry name" value="Glycos_transf_2"/>
    <property type="match status" value="1"/>
</dbReference>
<keyword evidence="6" id="KW-0472">Membrane</keyword>
<evidence type="ECO:0000259" key="8">
    <source>
        <dbReference type="Pfam" id="PF00535"/>
    </source>
</evidence>
<evidence type="ECO:0000256" key="2">
    <source>
        <dbReference type="ARBA" id="ARBA00010488"/>
    </source>
</evidence>
<dbReference type="Pfam" id="PF04464">
    <property type="entry name" value="Glyphos_transf"/>
    <property type="match status" value="1"/>
</dbReference>
<dbReference type="Gene3D" id="3.40.50.11820">
    <property type="match status" value="1"/>
</dbReference>
<evidence type="ECO:0000313" key="9">
    <source>
        <dbReference type="EMBL" id="GAA4235694.1"/>
    </source>
</evidence>
<evidence type="ECO:0000256" key="7">
    <source>
        <dbReference type="SAM" id="MobiDB-lite"/>
    </source>
</evidence>
<keyword evidence="3" id="KW-1003">Cell membrane</keyword>
<keyword evidence="10" id="KW-1185">Reference proteome</keyword>
<proteinExistence type="inferred from homology"/>